<dbReference type="AlphaFoldDB" id="A0A1E4TCJ5"/>
<gene>
    <name evidence="1" type="ORF">CANCADRAFT_139700</name>
</gene>
<sequence length="60" mass="6739">MSALAAATANSPLRAICPREEVQSFPLKWGEYQDNYENFGIPYQQLDSHCTVPRIALVRA</sequence>
<accession>A0A1E4TCJ5</accession>
<organism evidence="1 2">
    <name type="scientific">Tortispora caseinolytica NRRL Y-17796</name>
    <dbReference type="NCBI Taxonomy" id="767744"/>
    <lineage>
        <taxon>Eukaryota</taxon>
        <taxon>Fungi</taxon>
        <taxon>Dikarya</taxon>
        <taxon>Ascomycota</taxon>
        <taxon>Saccharomycotina</taxon>
        <taxon>Trigonopsidomycetes</taxon>
        <taxon>Trigonopsidales</taxon>
        <taxon>Trigonopsidaceae</taxon>
        <taxon>Tortispora</taxon>
    </lineage>
</organism>
<dbReference type="Proteomes" id="UP000095023">
    <property type="component" value="Unassembled WGS sequence"/>
</dbReference>
<name>A0A1E4TCJ5_9ASCO</name>
<evidence type="ECO:0000313" key="2">
    <source>
        <dbReference type="Proteomes" id="UP000095023"/>
    </source>
</evidence>
<dbReference type="EMBL" id="KV453843">
    <property type="protein sequence ID" value="ODV89447.1"/>
    <property type="molecule type" value="Genomic_DNA"/>
</dbReference>
<reference evidence="2" key="1">
    <citation type="submission" date="2016-02" db="EMBL/GenBank/DDBJ databases">
        <title>Comparative genomics of biotechnologically important yeasts.</title>
        <authorList>
            <consortium name="DOE Joint Genome Institute"/>
            <person name="Riley R."/>
            <person name="Haridas S."/>
            <person name="Wolfe K.H."/>
            <person name="Lopes M.R."/>
            <person name="Hittinger C.T."/>
            <person name="Goker M."/>
            <person name="Salamov A."/>
            <person name="Wisecaver J."/>
            <person name="Long T.M."/>
            <person name="Aerts A.L."/>
            <person name="Barry K."/>
            <person name="Choi C."/>
            <person name="Clum A."/>
            <person name="Coughlan A.Y."/>
            <person name="Deshpande S."/>
            <person name="Douglass A.P."/>
            <person name="Hanson S.J."/>
            <person name="Klenk H.-P."/>
            <person name="Labutti K."/>
            <person name="Lapidus A."/>
            <person name="Lindquist E."/>
            <person name="Lipzen A."/>
            <person name="Meier-Kolthoff J.P."/>
            <person name="Ohm R.A."/>
            <person name="Otillar R.P."/>
            <person name="Pangilinan J."/>
            <person name="Peng Y."/>
            <person name="Rokas A."/>
            <person name="Rosa C.A."/>
            <person name="Scheuner C."/>
            <person name="Sibirny A.A."/>
            <person name="Slot J.C."/>
            <person name="Stielow J.B."/>
            <person name="Sun H."/>
            <person name="Kurtzman C.P."/>
            <person name="Blackwell M."/>
            <person name="Jeffries T.W."/>
            <person name="Grigoriev I.V."/>
        </authorList>
    </citation>
    <scope>NUCLEOTIDE SEQUENCE [LARGE SCALE GENOMIC DNA]</scope>
    <source>
        <strain evidence="2">NRRL Y-17796</strain>
    </source>
</reference>
<evidence type="ECO:0000313" key="1">
    <source>
        <dbReference type="EMBL" id="ODV89447.1"/>
    </source>
</evidence>
<proteinExistence type="predicted"/>
<keyword evidence="2" id="KW-1185">Reference proteome</keyword>
<protein>
    <submittedName>
        <fullName evidence="1">Uncharacterized protein</fullName>
    </submittedName>
</protein>